<dbReference type="InParanoid" id="A0A3A9JB36"/>
<gene>
    <name evidence="3" type="ORF">D6Z83_23160</name>
    <name evidence="4" type="ORF">EBE87_02050</name>
</gene>
<feature type="region of interest" description="Disordered" evidence="1">
    <location>
        <begin position="1"/>
        <end position="20"/>
    </location>
</feature>
<sequence>MSQSQLTIVPAERAEERSAPIRPRPSYRLDESVGHLLRRAHQRHAALFQERGAVSGLTSTQFATLLRLSELGTATQNALGRAVALDPATIQGVVARLRDRGLVDAGRDPLDRRTVVLSLNEAGATALAEAVRQGSHANERLLAPLSAEERRMLLRLLRRLLG</sequence>
<dbReference type="AlphaFoldDB" id="A0A3A9JB36"/>
<dbReference type="Gene3D" id="1.10.10.10">
    <property type="entry name" value="Winged helix-like DNA-binding domain superfamily/Winged helix DNA-binding domain"/>
    <property type="match status" value="1"/>
</dbReference>
<protein>
    <submittedName>
        <fullName evidence="3">MarR family transcriptional regulator</fullName>
    </submittedName>
</protein>
<dbReference type="Pfam" id="PF12802">
    <property type="entry name" value="MarR_2"/>
    <property type="match status" value="1"/>
</dbReference>
<dbReference type="EMBL" id="RAQU01000219">
    <property type="protein sequence ID" value="RKK01785.1"/>
    <property type="molecule type" value="Genomic_DNA"/>
</dbReference>
<keyword evidence="5" id="KW-1185">Reference proteome</keyword>
<dbReference type="Proteomes" id="UP000278036">
    <property type="component" value="Unassembled WGS sequence"/>
</dbReference>
<evidence type="ECO:0000313" key="6">
    <source>
        <dbReference type="Proteomes" id="UP000278036"/>
    </source>
</evidence>
<reference evidence="3 6" key="1">
    <citation type="submission" date="2018-09" db="EMBL/GenBank/DDBJ databases">
        <title>Roseomonas sp. nov., isolated from feces of Tibetan antelopes in the Qinghai-Tibet plateau, China.</title>
        <authorList>
            <person name="Tian Z."/>
        </authorList>
    </citation>
    <scope>NUCLEOTIDE SEQUENCE [LARGE SCALE GENOMIC DNA]</scope>
    <source>
        <strain evidence="4 5">Z23</strain>
        <strain evidence="3 6">Z24</strain>
    </source>
</reference>
<dbReference type="InterPro" id="IPR036388">
    <property type="entry name" value="WH-like_DNA-bd_sf"/>
</dbReference>
<dbReference type="Proteomes" id="UP000274097">
    <property type="component" value="Unassembled WGS sequence"/>
</dbReference>
<dbReference type="GO" id="GO:0006950">
    <property type="term" value="P:response to stress"/>
    <property type="evidence" value="ECO:0007669"/>
    <property type="project" value="TreeGrafter"/>
</dbReference>
<evidence type="ECO:0000313" key="4">
    <source>
        <dbReference type="EMBL" id="RMI27176.1"/>
    </source>
</evidence>
<dbReference type="RefSeq" id="WP_120640560.1">
    <property type="nucleotide sequence ID" value="NZ_RAQU01000219.1"/>
</dbReference>
<dbReference type="PRINTS" id="PR00598">
    <property type="entry name" value="HTHMARR"/>
</dbReference>
<dbReference type="GO" id="GO:0003700">
    <property type="term" value="F:DNA-binding transcription factor activity"/>
    <property type="evidence" value="ECO:0007669"/>
    <property type="project" value="InterPro"/>
</dbReference>
<proteinExistence type="predicted"/>
<dbReference type="EMBL" id="RFLX01000001">
    <property type="protein sequence ID" value="RMI27176.1"/>
    <property type="molecule type" value="Genomic_DNA"/>
</dbReference>
<evidence type="ECO:0000313" key="3">
    <source>
        <dbReference type="EMBL" id="RKK01785.1"/>
    </source>
</evidence>
<organism evidence="3 6">
    <name type="scientific">Teichococcus wenyumeiae</name>
    <dbReference type="NCBI Taxonomy" id="2478470"/>
    <lineage>
        <taxon>Bacteria</taxon>
        <taxon>Pseudomonadati</taxon>
        <taxon>Pseudomonadota</taxon>
        <taxon>Alphaproteobacteria</taxon>
        <taxon>Acetobacterales</taxon>
        <taxon>Roseomonadaceae</taxon>
        <taxon>Roseomonas</taxon>
    </lineage>
</organism>
<dbReference type="OrthoDB" id="9814496at2"/>
<feature type="domain" description="HTH marR-type" evidence="2">
    <location>
        <begin position="30"/>
        <end position="162"/>
    </location>
</feature>
<comment type="caution">
    <text evidence="3">The sequence shown here is derived from an EMBL/GenBank/DDBJ whole genome shotgun (WGS) entry which is preliminary data.</text>
</comment>
<dbReference type="PANTHER" id="PTHR33164:SF95">
    <property type="entry name" value="TRANSCRIPTIONAL REGULATOR"/>
    <property type="match status" value="1"/>
</dbReference>
<accession>A0A3A9JB36</accession>
<dbReference type="InterPro" id="IPR036390">
    <property type="entry name" value="WH_DNA-bd_sf"/>
</dbReference>
<dbReference type="InterPro" id="IPR000835">
    <property type="entry name" value="HTH_MarR-typ"/>
</dbReference>
<evidence type="ECO:0000313" key="5">
    <source>
        <dbReference type="Proteomes" id="UP000274097"/>
    </source>
</evidence>
<dbReference type="SMART" id="SM00347">
    <property type="entry name" value="HTH_MARR"/>
    <property type="match status" value="1"/>
</dbReference>
<dbReference type="PANTHER" id="PTHR33164">
    <property type="entry name" value="TRANSCRIPTIONAL REGULATOR, MARR FAMILY"/>
    <property type="match status" value="1"/>
</dbReference>
<dbReference type="InterPro" id="IPR039422">
    <property type="entry name" value="MarR/SlyA-like"/>
</dbReference>
<evidence type="ECO:0000259" key="2">
    <source>
        <dbReference type="PROSITE" id="PS50995"/>
    </source>
</evidence>
<dbReference type="PROSITE" id="PS50995">
    <property type="entry name" value="HTH_MARR_2"/>
    <property type="match status" value="1"/>
</dbReference>
<evidence type="ECO:0000256" key="1">
    <source>
        <dbReference type="SAM" id="MobiDB-lite"/>
    </source>
</evidence>
<dbReference type="SUPFAM" id="SSF46785">
    <property type="entry name" value="Winged helix' DNA-binding domain"/>
    <property type="match status" value="1"/>
</dbReference>
<name>A0A3A9JB36_9PROT</name>